<dbReference type="SUPFAM" id="SSF111331">
    <property type="entry name" value="NAD kinase/diacylglycerol kinase-like"/>
    <property type="match status" value="1"/>
</dbReference>
<dbReference type="GO" id="GO:0005737">
    <property type="term" value="C:cytoplasm"/>
    <property type="evidence" value="ECO:0007669"/>
    <property type="project" value="UniProtKB-SubCell"/>
</dbReference>
<proteinExistence type="inferred from homology"/>
<feature type="binding site" evidence="6">
    <location>
        <position position="178"/>
    </location>
    <ligand>
        <name>NAD(+)</name>
        <dbReference type="ChEBI" id="CHEBI:57540"/>
    </ligand>
</feature>
<dbReference type="GO" id="GO:0005524">
    <property type="term" value="F:ATP binding"/>
    <property type="evidence" value="ECO:0007669"/>
    <property type="project" value="UniProtKB-KW"/>
</dbReference>
<evidence type="ECO:0000313" key="8">
    <source>
        <dbReference type="Proteomes" id="UP000310314"/>
    </source>
</evidence>
<comment type="subcellular location">
    <subcellularLocation>
        <location evidence="6">Cytoplasm</location>
    </subcellularLocation>
</comment>
<dbReference type="GO" id="GO:0051287">
    <property type="term" value="F:NAD binding"/>
    <property type="evidence" value="ECO:0007669"/>
    <property type="project" value="UniProtKB-ARBA"/>
</dbReference>
<dbReference type="EC" id="2.7.1.23" evidence="6"/>
<dbReference type="GO" id="GO:0019674">
    <property type="term" value="P:NAD+ metabolic process"/>
    <property type="evidence" value="ECO:0007669"/>
    <property type="project" value="InterPro"/>
</dbReference>
<dbReference type="EMBL" id="VATY01000001">
    <property type="protein sequence ID" value="TMM58173.1"/>
    <property type="molecule type" value="Genomic_DNA"/>
</dbReference>
<dbReference type="InterPro" id="IPR002504">
    <property type="entry name" value="NADK"/>
</dbReference>
<dbReference type="PANTHER" id="PTHR20275">
    <property type="entry name" value="NAD KINASE"/>
    <property type="match status" value="1"/>
</dbReference>
<dbReference type="GO" id="GO:0046872">
    <property type="term" value="F:metal ion binding"/>
    <property type="evidence" value="ECO:0007669"/>
    <property type="project" value="UniProtKB-UniRule"/>
</dbReference>
<comment type="catalytic activity">
    <reaction evidence="5 6">
        <text>NAD(+) + ATP = ADP + NADP(+) + H(+)</text>
        <dbReference type="Rhea" id="RHEA:18629"/>
        <dbReference type="ChEBI" id="CHEBI:15378"/>
        <dbReference type="ChEBI" id="CHEBI:30616"/>
        <dbReference type="ChEBI" id="CHEBI:57540"/>
        <dbReference type="ChEBI" id="CHEBI:58349"/>
        <dbReference type="ChEBI" id="CHEBI:456216"/>
        <dbReference type="EC" id="2.7.1.23"/>
    </reaction>
</comment>
<keyword evidence="8" id="KW-1185">Reference proteome</keyword>
<dbReference type="Pfam" id="PF20143">
    <property type="entry name" value="NAD_kinase_C"/>
    <property type="match status" value="1"/>
</dbReference>
<evidence type="ECO:0000256" key="6">
    <source>
        <dbReference type="HAMAP-Rule" id="MF_00361"/>
    </source>
</evidence>
<feature type="binding site" evidence="6">
    <location>
        <begin position="189"/>
        <end position="194"/>
    </location>
    <ligand>
        <name>NAD(+)</name>
        <dbReference type="ChEBI" id="CHEBI:57540"/>
    </ligand>
</feature>
<dbReference type="RefSeq" id="WP_138656105.1">
    <property type="nucleotide sequence ID" value="NZ_VATY01000001.1"/>
</dbReference>
<keyword evidence="4 6" id="KW-0520">NAD</keyword>
<evidence type="ECO:0000256" key="3">
    <source>
        <dbReference type="ARBA" id="ARBA00022857"/>
    </source>
</evidence>
<keyword evidence="2 6" id="KW-0418">Kinase</keyword>
<organism evidence="7 8">
    <name type="scientific">Maribacter algarum</name>
    <name type="common">ex Zhang et al. 2020</name>
    <dbReference type="NCBI Taxonomy" id="2578118"/>
    <lineage>
        <taxon>Bacteria</taxon>
        <taxon>Pseudomonadati</taxon>
        <taxon>Bacteroidota</taxon>
        <taxon>Flavobacteriia</taxon>
        <taxon>Flavobacteriales</taxon>
        <taxon>Flavobacteriaceae</taxon>
        <taxon>Maribacter</taxon>
    </lineage>
</organism>
<feature type="binding site" evidence="6">
    <location>
        <begin position="73"/>
        <end position="74"/>
    </location>
    <ligand>
        <name>NAD(+)</name>
        <dbReference type="ChEBI" id="CHEBI:57540"/>
    </ligand>
</feature>
<evidence type="ECO:0000256" key="5">
    <source>
        <dbReference type="ARBA" id="ARBA00047925"/>
    </source>
</evidence>
<dbReference type="GO" id="GO:0003951">
    <property type="term" value="F:NAD+ kinase activity"/>
    <property type="evidence" value="ECO:0007669"/>
    <property type="project" value="UniProtKB-UniRule"/>
</dbReference>
<dbReference type="PANTHER" id="PTHR20275:SF6">
    <property type="entry name" value="NAD KINASE 2, CHLOROPLASTIC"/>
    <property type="match status" value="1"/>
</dbReference>
<sequence>MKVAIYGQTYQDNAIAYVVELIDELQKVDAEIAIEKNFLELLSENYDTDSYARFTDSSGLDSSFDMFVSFGGDGTILRATTYVQDKGIPIVGVNTGRLGFLSTFKKEDVRKVVQEFVQGAYTVVERSLVEVTKDSGIPEFSELNFAFNEVTVSRKDTTSMITVETFLNDEYLTSYWADGLIISTPTGSTGYSLSCGGPVIVPTAKSLVLTPIAPHNLNARPLVISDETEIRLKVSGREENHLVSLDSRIASVANGTELRIRKAPFTIKMIEYTSESFLKTLRNKLLWGEDRRN</sequence>
<evidence type="ECO:0000256" key="1">
    <source>
        <dbReference type="ARBA" id="ARBA00022679"/>
    </source>
</evidence>
<dbReference type="Gene3D" id="2.60.200.30">
    <property type="entry name" value="Probable inorganic polyphosphate/atp-NAD kinase, domain 2"/>
    <property type="match status" value="1"/>
</dbReference>
<dbReference type="HAMAP" id="MF_00361">
    <property type="entry name" value="NAD_kinase"/>
    <property type="match status" value="1"/>
</dbReference>
<comment type="caution">
    <text evidence="6">Lacks conserved residue(s) required for the propagation of feature annotation.</text>
</comment>
<dbReference type="OrthoDB" id="9774737at2"/>
<dbReference type="Pfam" id="PF01513">
    <property type="entry name" value="NAD_kinase"/>
    <property type="match status" value="1"/>
</dbReference>
<feature type="binding site" evidence="6">
    <location>
        <begin position="148"/>
        <end position="149"/>
    </location>
    <ligand>
        <name>NAD(+)</name>
        <dbReference type="ChEBI" id="CHEBI:57540"/>
    </ligand>
</feature>
<keyword evidence="6" id="KW-0963">Cytoplasm</keyword>
<feature type="binding site" evidence="6">
    <location>
        <position position="78"/>
    </location>
    <ligand>
        <name>NAD(+)</name>
        <dbReference type="ChEBI" id="CHEBI:57540"/>
    </ligand>
</feature>
<dbReference type="NCBIfam" id="NF002521">
    <property type="entry name" value="PRK01911.1"/>
    <property type="match status" value="1"/>
</dbReference>
<comment type="cofactor">
    <cofactor evidence="6">
        <name>a divalent metal cation</name>
        <dbReference type="ChEBI" id="CHEBI:60240"/>
    </cofactor>
</comment>
<comment type="caution">
    <text evidence="7">The sequence shown here is derived from an EMBL/GenBank/DDBJ whole genome shotgun (WGS) entry which is preliminary data.</text>
</comment>
<protein>
    <recommendedName>
        <fullName evidence="6">NAD kinase</fullName>
        <ecNumber evidence="6">2.7.1.23</ecNumber>
    </recommendedName>
    <alternativeName>
        <fullName evidence="6">ATP-dependent NAD kinase</fullName>
    </alternativeName>
</protein>
<comment type="similarity">
    <text evidence="6">Belongs to the NAD kinase family.</text>
</comment>
<accession>A0A5S3PT97</accession>
<dbReference type="GO" id="GO:0006741">
    <property type="term" value="P:NADP+ biosynthetic process"/>
    <property type="evidence" value="ECO:0007669"/>
    <property type="project" value="UniProtKB-UniRule"/>
</dbReference>
<feature type="binding site" evidence="6">
    <location>
        <position position="213"/>
    </location>
    <ligand>
        <name>NAD(+)</name>
        <dbReference type="ChEBI" id="CHEBI:57540"/>
    </ligand>
</feature>
<comment type="function">
    <text evidence="6">Involved in the regulation of the intracellular balance of NAD and NADP, and is a key enzyme in the biosynthesis of NADP. Catalyzes specifically the phosphorylation on 2'-hydroxyl of the adenosine moiety of NAD to yield NADP.</text>
</comment>
<keyword evidence="6" id="KW-0067">ATP-binding</keyword>
<name>A0A5S3PT97_9FLAO</name>
<keyword evidence="1 6" id="KW-0808">Transferase</keyword>
<dbReference type="InterPro" id="IPR016064">
    <property type="entry name" value="NAD/diacylglycerol_kinase_sf"/>
</dbReference>
<evidence type="ECO:0000313" key="7">
    <source>
        <dbReference type="EMBL" id="TMM58173.1"/>
    </source>
</evidence>
<dbReference type="AlphaFoldDB" id="A0A5S3PT97"/>
<dbReference type="Gene3D" id="3.40.50.10330">
    <property type="entry name" value="Probable inorganic polyphosphate/atp-NAD kinase, domain 1"/>
    <property type="match status" value="1"/>
</dbReference>
<dbReference type="InterPro" id="IPR017437">
    <property type="entry name" value="ATP-NAD_kinase_PpnK-typ_C"/>
</dbReference>
<dbReference type="InterPro" id="IPR017438">
    <property type="entry name" value="ATP-NAD_kinase_N"/>
</dbReference>
<gene>
    <name evidence="6" type="primary">nadK</name>
    <name evidence="7" type="ORF">FEE95_01730</name>
</gene>
<dbReference type="Proteomes" id="UP000310314">
    <property type="component" value="Unassembled WGS sequence"/>
</dbReference>
<evidence type="ECO:0000256" key="2">
    <source>
        <dbReference type="ARBA" id="ARBA00022777"/>
    </source>
</evidence>
<evidence type="ECO:0000256" key="4">
    <source>
        <dbReference type="ARBA" id="ARBA00023027"/>
    </source>
</evidence>
<keyword evidence="3 6" id="KW-0521">NADP</keyword>
<feature type="active site" description="Proton acceptor" evidence="6">
    <location>
        <position position="73"/>
    </location>
</feature>
<reference evidence="7 8" key="1">
    <citation type="submission" date="2019-05" db="EMBL/GenBank/DDBJ databases">
        <authorList>
            <person name="Zhang J.-Y."/>
            <person name="Feg X."/>
            <person name="Du Z.-J."/>
        </authorList>
    </citation>
    <scope>NUCLEOTIDE SEQUENCE [LARGE SCALE GENOMIC DNA]</scope>
    <source>
        <strain evidence="7 8">RZ26</strain>
    </source>
</reference>
<keyword evidence="6" id="KW-0547">Nucleotide-binding</keyword>